<dbReference type="Proteomes" id="UP001314796">
    <property type="component" value="Unassembled WGS sequence"/>
</dbReference>
<sequence>MAKLEAKIHHLFHSGFAVETSNHFVIFDYYLDEVLEGQTRTLENGVITAELLKDKKNVLVLVTHNHRDHFNPVIFQWQDANPNISYIFADEIEIPSHIKNAYTLKVYESVAIEDKTLIKAYGTTDRGGSFMVEVDGLHIYHSGDLNWWNWKSFTEEQQIKEEEDFKFEVNKITEKVDIAFVPVDPRLEESFHLAGQYFAQVLQPKLLVPIHFGDQYHITKEFLDKMLCHSIPSALIQQRGQMIQFSKNLPHPACCRGKI</sequence>
<dbReference type="PANTHER" id="PTHR42967:SF1">
    <property type="entry name" value="MBL FOLD METALLO-HYDROLASE"/>
    <property type="match status" value="1"/>
</dbReference>
<dbReference type="RefSeq" id="WP_204400654.1">
    <property type="nucleotide sequence ID" value="NZ_JAFBEE010000004.1"/>
</dbReference>
<dbReference type="Gene3D" id="3.60.15.10">
    <property type="entry name" value="Ribonuclease Z/Hydroxyacylglutathione hydrolase-like"/>
    <property type="match status" value="1"/>
</dbReference>
<comment type="caution">
    <text evidence="1">The sequence shown here is derived from an EMBL/GenBank/DDBJ whole genome shotgun (WGS) entry which is preliminary data.</text>
</comment>
<dbReference type="PANTHER" id="PTHR42967">
    <property type="entry name" value="METAL DEPENDENT HYDROLASE"/>
    <property type="match status" value="1"/>
</dbReference>
<proteinExistence type="predicted"/>
<dbReference type="EMBL" id="JAFBEE010000004">
    <property type="protein sequence ID" value="MBM7614384.1"/>
    <property type="molecule type" value="Genomic_DNA"/>
</dbReference>
<reference evidence="1 2" key="1">
    <citation type="submission" date="2021-01" db="EMBL/GenBank/DDBJ databases">
        <title>Genomic Encyclopedia of Type Strains, Phase IV (KMG-IV): sequencing the most valuable type-strain genomes for metagenomic binning, comparative biology and taxonomic classification.</title>
        <authorList>
            <person name="Goeker M."/>
        </authorList>
    </citation>
    <scope>NUCLEOTIDE SEQUENCE [LARGE SCALE GENOMIC DNA]</scope>
    <source>
        <strain evidence="1 2">DSM 25890</strain>
    </source>
</reference>
<dbReference type="SUPFAM" id="SSF56281">
    <property type="entry name" value="Metallo-hydrolase/oxidoreductase"/>
    <property type="match status" value="1"/>
</dbReference>
<gene>
    <name evidence="1" type="ORF">JOC73_000895</name>
</gene>
<keyword evidence="2" id="KW-1185">Reference proteome</keyword>
<protein>
    <submittedName>
        <fullName evidence="1">L-ascorbate metabolism protein UlaG (Beta-lactamase superfamily)</fullName>
    </submittedName>
</protein>
<name>A0ABS2NN58_9FIRM</name>
<evidence type="ECO:0000313" key="1">
    <source>
        <dbReference type="EMBL" id="MBM7614384.1"/>
    </source>
</evidence>
<accession>A0ABS2NN58</accession>
<dbReference type="Pfam" id="PF13483">
    <property type="entry name" value="Lactamase_B_3"/>
    <property type="match status" value="1"/>
</dbReference>
<dbReference type="InterPro" id="IPR036866">
    <property type="entry name" value="RibonucZ/Hydroxyglut_hydro"/>
</dbReference>
<organism evidence="1 2">
    <name type="scientific">Alkaliphilus hydrothermalis</name>
    <dbReference type="NCBI Taxonomy" id="1482730"/>
    <lineage>
        <taxon>Bacteria</taxon>
        <taxon>Bacillati</taxon>
        <taxon>Bacillota</taxon>
        <taxon>Clostridia</taxon>
        <taxon>Peptostreptococcales</taxon>
        <taxon>Natronincolaceae</taxon>
        <taxon>Alkaliphilus</taxon>
    </lineage>
</organism>
<evidence type="ECO:0000313" key="2">
    <source>
        <dbReference type="Proteomes" id="UP001314796"/>
    </source>
</evidence>